<keyword evidence="1" id="KW-1133">Transmembrane helix</keyword>
<feature type="non-terminal residue" evidence="2">
    <location>
        <position position="1"/>
    </location>
</feature>
<feature type="transmembrane region" description="Helical" evidence="1">
    <location>
        <begin position="73"/>
        <end position="95"/>
    </location>
</feature>
<comment type="caution">
    <text evidence="2">The sequence shown here is derived from an EMBL/GenBank/DDBJ whole genome shotgun (WGS) entry which is preliminary data.</text>
</comment>
<dbReference type="EMBL" id="JAGKQH010000014">
    <property type="protein sequence ID" value="KAG6582736.1"/>
    <property type="molecule type" value="Genomic_DNA"/>
</dbReference>
<dbReference type="Proteomes" id="UP000685013">
    <property type="component" value="Chromosome 14"/>
</dbReference>
<accession>A0AAV6MMQ6</accession>
<keyword evidence="2" id="KW-0762">Sugar transport</keyword>
<protein>
    <submittedName>
        <fullName evidence="2">Sugar transport protein 13</fullName>
    </submittedName>
</protein>
<dbReference type="AlphaFoldDB" id="A0AAV6MMQ6"/>
<keyword evidence="1" id="KW-0472">Membrane</keyword>
<name>A0AAV6MMQ6_9ROSI</name>
<proteinExistence type="predicted"/>
<evidence type="ECO:0000313" key="2">
    <source>
        <dbReference type="EMBL" id="KAG6582736.1"/>
    </source>
</evidence>
<evidence type="ECO:0000256" key="1">
    <source>
        <dbReference type="SAM" id="Phobius"/>
    </source>
</evidence>
<organism evidence="2 3">
    <name type="scientific">Cucurbita argyrosperma subsp. sororia</name>
    <dbReference type="NCBI Taxonomy" id="37648"/>
    <lineage>
        <taxon>Eukaryota</taxon>
        <taxon>Viridiplantae</taxon>
        <taxon>Streptophyta</taxon>
        <taxon>Embryophyta</taxon>
        <taxon>Tracheophyta</taxon>
        <taxon>Spermatophyta</taxon>
        <taxon>Magnoliopsida</taxon>
        <taxon>eudicotyledons</taxon>
        <taxon>Gunneridae</taxon>
        <taxon>Pentapetalae</taxon>
        <taxon>rosids</taxon>
        <taxon>fabids</taxon>
        <taxon>Cucurbitales</taxon>
        <taxon>Cucurbitaceae</taxon>
        <taxon>Cucurbiteae</taxon>
        <taxon>Cucurbita</taxon>
    </lineage>
</organism>
<sequence length="105" mass="11642">MCSKTPTSRLILPFDLLLESVVDSIFWLINAGGVTSMPDFLKKFFPVCVQEDRQDEGQKSTANYCKYDNQGFIFIYLSSLYLAGLTATVSLLFSVSTPRGGLEEG</sequence>
<reference evidence="2 3" key="1">
    <citation type="journal article" date="2021" name="Hortic Res">
        <title>The domestication of Cucurbita argyrosperma as revealed by the genome of its wild relative.</title>
        <authorList>
            <person name="Barrera-Redondo J."/>
            <person name="Sanchez-de la Vega G."/>
            <person name="Aguirre-Liguori J.A."/>
            <person name="Castellanos-Morales G."/>
            <person name="Gutierrez-Guerrero Y.T."/>
            <person name="Aguirre-Dugua X."/>
            <person name="Aguirre-Planter E."/>
            <person name="Tenaillon M.I."/>
            <person name="Lira-Saade R."/>
            <person name="Eguiarte L.E."/>
        </authorList>
    </citation>
    <scope>NUCLEOTIDE SEQUENCE [LARGE SCALE GENOMIC DNA]</scope>
    <source>
        <strain evidence="2">JBR-2021</strain>
    </source>
</reference>
<keyword evidence="1" id="KW-0812">Transmembrane</keyword>
<evidence type="ECO:0000313" key="3">
    <source>
        <dbReference type="Proteomes" id="UP000685013"/>
    </source>
</evidence>
<keyword evidence="3" id="KW-1185">Reference proteome</keyword>
<keyword evidence="2" id="KW-0813">Transport</keyword>
<gene>
    <name evidence="2" type="primary">STP13</name>
    <name evidence="2" type="ORF">SDJN03_22738</name>
</gene>